<name>A0A1H4WB69_9MICC</name>
<organism evidence="2 3">
    <name type="scientific">Arthrobacter woluwensis</name>
    <dbReference type="NCBI Taxonomy" id="156980"/>
    <lineage>
        <taxon>Bacteria</taxon>
        <taxon>Bacillati</taxon>
        <taxon>Actinomycetota</taxon>
        <taxon>Actinomycetes</taxon>
        <taxon>Micrococcales</taxon>
        <taxon>Micrococcaceae</taxon>
        <taxon>Arthrobacter</taxon>
    </lineage>
</organism>
<evidence type="ECO:0000256" key="1">
    <source>
        <dbReference type="SAM" id="MobiDB-lite"/>
    </source>
</evidence>
<sequence>MPITRRQAVNLANHLHDLRQAWTVPSLMSLMEKHHDHPAPFPDIAHALCTAARDDKTNTPGLAFQDPRFWPRAAADKPAGARCPIHPDDRPDRKWCPGCRSEIITGMRPETHHRQHYEPLDGPEPA</sequence>
<evidence type="ECO:0000313" key="2">
    <source>
        <dbReference type="EMBL" id="SEC90465.1"/>
    </source>
</evidence>
<dbReference type="STRING" id="156980.SAMN04489745_3473"/>
<proteinExistence type="predicted"/>
<feature type="region of interest" description="Disordered" evidence="1">
    <location>
        <begin position="107"/>
        <end position="126"/>
    </location>
</feature>
<feature type="compositionally biased region" description="Basic and acidic residues" evidence="1">
    <location>
        <begin position="109"/>
        <end position="119"/>
    </location>
</feature>
<dbReference type="Proteomes" id="UP000182652">
    <property type="component" value="Unassembled WGS sequence"/>
</dbReference>
<evidence type="ECO:0000313" key="3">
    <source>
        <dbReference type="Proteomes" id="UP000182652"/>
    </source>
</evidence>
<accession>A0A1H4WB69</accession>
<reference evidence="2 3" key="1">
    <citation type="submission" date="2016-10" db="EMBL/GenBank/DDBJ databases">
        <authorList>
            <person name="de Groot N.N."/>
        </authorList>
    </citation>
    <scope>NUCLEOTIDE SEQUENCE [LARGE SCALE GENOMIC DNA]</scope>
    <source>
        <strain evidence="2 3">DSM 10495</strain>
    </source>
</reference>
<keyword evidence="3" id="KW-1185">Reference proteome</keyword>
<dbReference type="AlphaFoldDB" id="A0A1H4WB69"/>
<gene>
    <name evidence="2" type="ORF">SAMN04489745_3473</name>
</gene>
<protein>
    <submittedName>
        <fullName evidence="2">Uncharacterized protein</fullName>
    </submittedName>
</protein>
<dbReference type="EMBL" id="FNSN01000004">
    <property type="protein sequence ID" value="SEC90465.1"/>
    <property type="molecule type" value="Genomic_DNA"/>
</dbReference>